<sequence>MVQYIKYLVLTFSLIAFSACNSTKSPSKEETKENNKTEIVSVLGELSKKQKTVKKELDDYLHKLTTFDTDSIVDKTYPKLFYVIDLDLYRQYIASMMNSTDIEMTSYETNVTKLSPVTTFSNGTEFTQAQYTTRVNIRFLNGTLYDTEEKMNFLYDVLIHKYGQKNIKINVKKRILSITKSEKLLIIKEKDTEWKFLGDNLDYRKLYPSFLPNEILTNLDRVQTPQKSRKKKNQKRKYVKEKATEKKIVEKQTLEEKTIERRDENETI</sequence>
<evidence type="ECO:0000256" key="1">
    <source>
        <dbReference type="SAM" id="SignalP"/>
    </source>
</evidence>
<feature type="chain" id="PRO_5027670246" description="Lipoprotein" evidence="1">
    <location>
        <begin position="19"/>
        <end position="268"/>
    </location>
</feature>
<reference evidence="2" key="1">
    <citation type="submission" date="2020-01" db="EMBL/GenBank/DDBJ databases">
        <authorList>
            <person name="Meier V. D."/>
            <person name="Meier V D."/>
        </authorList>
    </citation>
    <scope>NUCLEOTIDE SEQUENCE</scope>
    <source>
        <strain evidence="2">HLG_WM_MAG_03</strain>
    </source>
</reference>
<accession>A0A6S6SXX7</accession>
<keyword evidence="1" id="KW-0732">Signal</keyword>
<protein>
    <recommendedName>
        <fullName evidence="3">Lipoprotein</fullName>
    </recommendedName>
</protein>
<dbReference type="PROSITE" id="PS51257">
    <property type="entry name" value="PROKAR_LIPOPROTEIN"/>
    <property type="match status" value="1"/>
</dbReference>
<feature type="signal peptide" evidence="1">
    <location>
        <begin position="1"/>
        <end position="18"/>
    </location>
</feature>
<evidence type="ECO:0000313" key="2">
    <source>
        <dbReference type="EMBL" id="CAA6809505.1"/>
    </source>
</evidence>
<dbReference type="EMBL" id="CACVAR010000191">
    <property type="protein sequence ID" value="CAA6809505.1"/>
    <property type="molecule type" value="Genomic_DNA"/>
</dbReference>
<gene>
    <name evidence="2" type="ORF">HELGO_WM39646</name>
</gene>
<evidence type="ECO:0008006" key="3">
    <source>
        <dbReference type="Google" id="ProtNLM"/>
    </source>
</evidence>
<proteinExistence type="predicted"/>
<dbReference type="AlphaFoldDB" id="A0A6S6SXX7"/>
<organism evidence="2">
    <name type="scientific">uncultured Sulfurovum sp</name>
    <dbReference type="NCBI Taxonomy" id="269237"/>
    <lineage>
        <taxon>Bacteria</taxon>
        <taxon>Pseudomonadati</taxon>
        <taxon>Campylobacterota</taxon>
        <taxon>Epsilonproteobacteria</taxon>
        <taxon>Campylobacterales</taxon>
        <taxon>Sulfurovaceae</taxon>
        <taxon>Sulfurovum</taxon>
        <taxon>environmental samples</taxon>
    </lineage>
</organism>
<name>A0A6S6SXX7_9BACT</name>